<gene>
    <name evidence="5" type="ORF">LEL_05403</name>
</gene>
<dbReference type="Proteomes" id="UP000076881">
    <property type="component" value="Unassembled WGS sequence"/>
</dbReference>
<dbReference type="PANTHER" id="PTHR24198">
    <property type="entry name" value="ANKYRIN REPEAT AND PROTEIN KINASE DOMAIN-CONTAINING PROTEIN"/>
    <property type="match status" value="1"/>
</dbReference>
<dbReference type="InterPro" id="IPR036770">
    <property type="entry name" value="Ankyrin_rpt-contain_sf"/>
</dbReference>
<name>A0A168I0X9_CORDF</name>
<dbReference type="EMBL" id="AZHF01000003">
    <property type="protein sequence ID" value="OAA78580.1"/>
    <property type="molecule type" value="Genomic_DNA"/>
</dbReference>
<comment type="caution">
    <text evidence="5">The sequence shown here is derived from an EMBL/GenBank/DDBJ whole genome shotgun (WGS) entry which is preliminary data.</text>
</comment>
<evidence type="ECO:0000313" key="6">
    <source>
        <dbReference type="Proteomes" id="UP000076881"/>
    </source>
</evidence>
<dbReference type="InterPro" id="IPR002110">
    <property type="entry name" value="Ankyrin_rpt"/>
</dbReference>
<evidence type="ECO:0000259" key="4">
    <source>
        <dbReference type="PROSITE" id="PS50181"/>
    </source>
</evidence>
<dbReference type="Pfam" id="PF12796">
    <property type="entry name" value="Ank_2"/>
    <property type="match status" value="1"/>
</dbReference>
<protein>
    <submittedName>
        <fullName evidence="5">Ankyrin repeat-containing domain protein</fullName>
    </submittedName>
</protein>
<proteinExistence type="predicted"/>
<sequence>MAVNNKSASMLYQLPGELLDLVAAQLDAHDLRSLVLTAKQFSELYNEVLLQNAMDYDGKPMTWAAVNGDVALATRVLDLDERRRGMSGIAWHWTKRYETSLLKAADEGEADIIALLLQRLPDLDLNRNEGPYRRSALWGAGLRGHVSALRVLLESGRINADKTDYLGQTALRMAVECHRPDAVRVLLELGADPRVADVDGATPAIAAAGQGHTDILDIFAAHDRDLVLMGDERGFTPLLAAVTRGCVEAVQALAGHGADLCTPWEGQTPLEHAITREAAKLVKCLLEQSAVAQEVNAPRSDGTTLLIAAIQRDSKPTTIRALLLGGADPNLRSSTGASPMTYALRAMAWSLTDRDIDIREPTTARELLLAGADPNRRERPPDLHNTHQAGSPLAEIAAKGHWQLVDYLISLGNNLVDWHAGVHTDTAPLACATRNGHLKVVQSLVDKAGLSPNIVYALDESQLGDVTRDHERRIKTRACGPAAFIALDRGDVSTVRWLLGSGTVDLAARNAHGRTLLHEALLLRGRPWDQKDMLDALREVGCVATAMELMILGDAAGEMDEDTD</sequence>
<dbReference type="PANTHER" id="PTHR24198:SF165">
    <property type="entry name" value="ANKYRIN REPEAT-CONTAINING PROTEIN-RELATED"/>
    <property type="match status" value="1"/>
</dbReference>
<dbReference type="PROSITE" id="PS50088">
    <property type="entry name" value="ANK_REPEAT"/>
    <property type="match status" value="3"/>
</dbReference>
<dbReference type="SUPFAM" id="SSF48403">
    <property type="entry name" value="Ankyrin repeat"/>
    <property type="match status" value="2"/>
</dbReference>
<dbReference type="SMART" id="SM00248">
    <property type="entry name" value="ANK"/>
    <property type="match status" value="12"/>
</dbReference>
<accession>A0A168I0X9</accession>
<dbReference type="InterPro" id="IPR001810">
    <property type="entry name" value="F-box_dom"/>
</dbReference>
<feature type="domain" description="F-box" evidence="4">
    <location>
        <begin position="8"/>
        <end position="66"/>
    </location>
</feature>
<dbReference type="STRING" id="1081108.A0A168I0X9"/>
<evidence type="ECO:0000256" key="2">
    <source>
        <dbReference type="ARBA" id="ARBA00023043"/>
    </source>
</evidence>
<reference evidence="5 6" key="1">
    <citation type="journal article" date="2016" name="Genome Biol. Evol.">
        <title>Divergent and convergent evolution of fungal pathogenicity.</title>
        <authorList>
            <person name="Shang Y."/>
            <person name="Xiao G."/>
            <person name="Zheng P."/>
            <person name="Cen K."/>
            <person name="Zhan S."/>
            <person name="Wang C."/>
        </authorList>
    </citation>
    <scope>NUCLEOTIDE SEQUENCE [LARGE SCALE GENOMIC DNA]</scope>
    <source>
        <strain evidence="5 6">RCEF 1005</strain>
    </source>
</reference>
<feature type="repeat" description="ANK" evidence="3">
    <location>
        <begin position="233"/>
        <end position="260"/>
    </location>
</feature>
<feature type="repeat" description="ANK" evidence="3">
    <location>
        <begin position="166"/>
        <end position="198"/>
    </location>
</feature>
<dbReference type="AlphaFoldDB" id="A0A168I0X9"/>
<keyword evidence="2 3" id="KW-0040">ANK repeat</keyword>
<keyword evidence="6" id="KW-1185">Reference proteome</keyword>
<dbReference type="PROSITE" id="PS50181">
    <property type="entry name" value="FBOX"/>
    <property type="match status" value="1"/>
</dbReference>
<organism evidence="5 6">
    <name type="scientific">Akanthomyces lecanii RCEF 1005</name>
    <dbReference type="NCBI Taxonomy" id="1081108"/>
    <lineage>
        <taxon>Eukaryota</taxon>
        <taxon>Fungi</taxon>
        <taxon>Dikarya</taxon>
        <taxon>Ascomycota</taxon>
        <taxon>Pezizomycotina</taxon>
        <taxon>Sordariomycetes</taxon>
        <taxon>Hypocreomycetidae</taxon>
        <taxon>Hypocreales</taxon>
        <taxon>Cordycipitaceae</taxon>
        <taxon>Akanthomyces</taxon>
        <taxon>Cordyceps confragosa</taxon>
    </lineage>
</organism>
<feature type="repeat" description="ANK" evidence="3">
    <location>
        <begin position="301"/>
        <end position="334"/>
    </location>
</feature>
<keyword evidence="1" id="KW-0677">Repeat</keyword>
<evidence type="ECO:0000313" key="5">
    <source>
        <dbReference type="EMBL" id="OAA78580.1"/>
    </source>
</evidence>
<dbReference type="Gene3D" id="1.25.40.20">
    <property type="entry name" value="Ankyrin repeat-containing domain"/>
    <property type="match status" value="3"/>
</dbReference>
<evidence type="ECO:0000256" key="3">
    <source>
        <dbReference type="PROSITE-ProRule" id="PRU00023"/>
    </source>
</evidence>
<dbReference type="Pfam" id="PF13637">
    <property type="entry name" value="Ank_4"/>
    <property type="match status" value="1"/>
</dbReference>
<evidence type="ECO:0000256" key="1">
    <source>
        <dbReference type="ARBA" id="ARBA00022737"/>
    </source>
</evidence>
<dbReference type="PROSITE" id="PS50297">
    <property type="entry name" value="ANK_REP_REGION"/>
    <property type="match status" value="2"/>
</dbReference>
<dbReference type="OrthoDB" id="194358at2759"/>